<dbReference type="GO" id="GO:0004029">
    <property type="term" value="F:aldehyde dehydrogenase (NAD+) activity"/>
    <property type="evidence" value="ECO:0007669"/>
    <property type="project" value="TreeGrafter"/>
</dbReference>
<dbReference type="InterPro" id="IPR051783">
    <property type="entry name" value="NAD(P)-dependent_oxidoreduct"/>
</dbReference>
<keyword evidence="3" id="KW-1185">Reference proteome</keyword>
<protein>
    <submittedName>
        <fullName evidence="2">SDR family NAD(P)-dependent oxidoreductase</fullName>
    </submittedName>
</protein>
<proteinExistence type="predicted"/>
<evidence type="ECO:0000259" key="1">
    <source>
        <dbReference type="Pfam" id="PF01370"/>
    </source>
</evidence>
<dbReference type="Proteomes" id="UP000322981">
    <property type="component" value="Unassembled WGS sequence"/>
</dbReference>
<organism evidence="2 3">
    <name type="scientific">Thiohalocapsa marina</name>
    <dbReference type="NCBI Taxonomy" id="424902"/>
    <lineage>
        <taxon>Bacteria</taxon>
        <taxon>Pseudomonadati</taxon>
        <taxon>Pseudomonadota</taxon>
        <taxon>Gammaproteobacteria</taxon>
        <taxon>Chromatiales</taxon>
        <taxon>Chromatiaceae</taxon>
        <taxon>Thiohalocapsa</taxon>
    </lineage>
</organism>
<gene>
    <name evidence="2" type="ORF">F2Q65_01930</name>
</gene>
<dbReference type="SUPFAM" id="SSF51735">
    <property type="entry name" value="NAD(P)-binding Rossmann-fold domains"/>
    <property type="match status" value="1"/>
</dbReference>
<sequence>MTTPDLNRAFFDGRRVLVTGATGGIGRRLVAALRQAGAQVTVLTRSPARAAALWPDAGVRVLVGDLTDAASLAGAFKGADAAAGFDLVFHLASHAPPPGRRDVYQDPAHWPVTAEGTGHLVDAAVAAGVQRLVYLSSVKAMGDMAGAGDTPADESTPAAPDSLYGQAKLAAEQRVLQARRHGLHVAVLRLPMVYGLGGQGNLARMMRAIARRRFPPWPPVANRRSAVHVQDVVRAALLAASDPRADGETFLVTDGAEYATRWIYERMCVALGRPVPRWSLPLWAWRLAAGLGAVAERLSGRAMPLTPDALGKLTGNACYSADKIRRQLGFVARHRLDDEILHMAAEHASARAGGRRQMTATKG</sequence>
<dbReference type="EMBL" id="VWXX01000002">
    <property type="protein sequence ID" value="KAA6187309.1"/>
    <property type="molecule type" value="Genomic_DNA"/>
</dbReference>
<dbReference type="AlphaFoldDB" id="A0A5M8FU80"/>
<dbReference type="PANTHER" id="PTHR48079:SF6">
    <property type="entry name" value="NAD(P)-BINDING DOMAIN-CONTAINING PROTEIN-RELATED"/>
    <property type="match status" value="1"/>
</dbReference>
<dbReference type="PANTHER" id="PTHR48079">
    <property type="entry name" value="PROTEIN YEEZ"/>
    <property type="match status" value="1"/>
</dbReference>
<dbReference type="Gene3D" id="3.40.50.720">
    <property type="entry name" value="NAD(P)-binding Rossmann-like Domain"/>
    <property type="match status" value="1"/>
</dbReference>
<dbReference type="GO" id="GO:0005737">
    <property type="term" value="C:cytoplasm"/>
    <property type="evidence" value="ECO:0007669"/>
    <property type="project" value="TreeGrafter"/>
</dbReference>
<dbReference type="Pfam" id="PF01370">
    <property type="entry name" value="Epimerase"/>
    <property type="match status" value="1"/>
</dbReference>
<feature type="domain" description="NAD-dependent epimerase/dehydratase" evidence="1">
    <location>
        <begin position="16"/>
        <end position="250"/>
    </location>
</feature>
<dbReference type="InterPro" id="IPR036291">
    <property type="entry name" value="NAD(P)-bd_dom_sf"/>
</dbReference>
<evidence type="ECO:0000313" key="2">
    <source>
        <dbReference type="EMBL" id="KAA6187309.1"/>
    </source>
</evidence>
<comment type="caution">
    <text evidence="2">The sequence shown here is derived from an EMBL/GenBank/DDBJ whole genome shotgun (WGS) entry which is preliminary data.</text>
</comment>
<accession>A0A5M8FU80</accession>
<evidence type="ECO:0000313" key="3">
    <source>
        <dbReference type="Proteomes" id="UP000322981"/>
    </source>
</evidence>
<name>A0A5M8FU80_9GAMM</name>
<reference evidence="2 3" key="1">
    <citation type="submission" date="2019-09" db="EMBL/GenBank/DDBJ databases">
        <title>Whole-genome sequence of the purple sulfur bacterium Thiohalocapsa marina DSM 19078.</title>
        <authorList>
            <person name="Kyndt J.A."/>
            <person name="Meyer T.E."/>
        </authorList>
    </citation>
    <scope>NUCLEOTIDE SEQUENCE [LARGE SCALE GENOMIC DNA]</scope>
    <source>
        <strain evidence="2 3">DSM 19078</strain>
    </source>
</reference>
<dbReference type="RefSeq" id="WP_150089866.1">
    <property type="nucleotide sequence ID" value="NZ_JBFUOH010000013.1"/>
</dbReference>
<dbReference type="InterPro" id="IPR001509">
    <property type="entry name" value="Epimerase_deHydtase"/>
</dbReference>
<dbReference type="OrthoDB" id="9801056at2"/>